<name>A0ABV2JLB4_9STRE</name>
<dbReference type="GO" id="GO:0033925">
    <property type="term" value="F:mannosyl-glycoprotein endo-beta-N-acetylglucosaminidase activity"/>
    <property type="evidence" value="ECO:0007669"/>
    <property type="project" value="UniProtKB-EC"/>
</dbReference>
<keyword evidence="4 9" id="KW-0378">Hydrolase</keyword>
<dbReference type="Gene3D" id="3.20.20.80">
    <property type="entry name" value="Glycosidases"/>
    <property type="match status" value="1"/>
</dbReference>
<dbReference type="Pfam" id="PF23916">
    <property type="entry name" value="TIM-barrel_EndoS"/>
    <property type="match status" value="1"/>
</dbReference>
<sequence length="969" mass="107193">MDKRHLTKCVVGLACTAILATASLQVVGRLPIPGLEPSVVYAQDQDSRAARIVSEIRAGARGPIYGGYFRTWHDKAATDKEKNESFNRPNSIEEVPAGVDVLFIFEDWTHPQSPFWNTLKTQYIPKMHAQGTAVVQTIGVKELTGKSDFAKSFANDEEGNKALAKALVQKYVYDRGVDGLDIDVEREDYDITHNLTTEEELARAIAVFQEITKLIGKSGEDTSKLLIMDTTLSVEKNPLFVTVAGSLDLVLRQYYGSQKSNGDDFGNLNKDWEGYRKYIEPRQFLIGFSFYEENDRSNRWGDINNYDSSHPESAQSIEGTRAQKYATWQPKTGGLKGGIFSYALDRDGVGHPRGGKKGAADPETDKIVHTDYPISRALKALMMKDDRYDEIDASDFRDPVLLEAVKSQAGLYRGDLALFDKILKLENLAIKDLAGLEKLSHAASIELSGLNELKSLRSQDLPGSVRKNGQIKLSHMTGLEVLELPSCHLEDLSELGVQDLVSLKKFDLSKNQFDFAGDKEGLEILISTVTKNNPGDVASSTLFEQQQPKGYLPRTYAQTEVQVPISDAGYNIQEESVFGSVTKVGYPIGKASDFANYKELTVAGKPFVDPSWAYEQFAASYKDHSLVTYTSNLEEGTSWTIPTDKNETYTVHVFHEGQEVHRMTVQVGSGQKVMTNLSLEAKPVNAGYDMDGVIKKALDNDKSTEYTSYQETSDFTLDLGGLSDIRYIRLINAQEIGGLDRSENIVKEAIFLVPKDASVTDISNLKEEDWVQVAEVKDGKVIEGQAVNTVARFCKFLIKETQGHGVPYLSEFQVLGWKVDDVKYTEATKMVATARSEAEKAGFTVAVATFDQAVTEAMNTLAANGQGQAGLNAVADKLVTLAIDLKTAAEAKSAGYSIQEQYRALKNSLVQREYSENWEQIQRLLAEAAILDSRIDAKLGEPAYAQALKDLVEEMKLKMKELADIAAKH</sequence>
<dbReference type="Pfam" id="PF23952">
    <property type="entry name" value="LRR_EndoS"/>
    <property type="match status" value="1"/>
</dbReference>
<evidence type="ECO:0000256" key="2">
    <source>
        <dbReference type="ARBA" id="ARBA00012566"/>
    </source>
</evidence>
<keyword evidence="5 9" id="KW-0326">Glycosidase</keyword>
<dbReference type="RefSeq" id="WP_354281100.1">
    <property type="nucleotide sequence ID" value="NZ_JBEPMK010000004.1"/>
</dbReference>
<comment type="catalytic activity">
    <reaction evidence="6">
        <text>an N(4)-(oligosaccharide-(1-&gt;3)-[oligosaccharide-(1-&gt;6)]-beta-D-Man-(1-&gt;4)-beta-D-GlcNAc-(1-&gt;4)-alpha-D-GlcNAc)-L-asparaginyl-[protein] + H2O = an oligosaccharide-(1-&gt;3)-[oligosaccharide-(1-&gt;6)]-beta-D-Man-(1-&gt;4)-D-GlcNAc + N(4)-(N-acetyl-beta-D-glucosaminyl)-L-asparaginyl-[protein]</text>
        <dbReference type="Rhea" id="RHEA:73067"/>
        <dbReference type="Rhea" id="RHEA-COMP:12603"/>
        <dbReference type="Rhea" id="RHEA-COMP:18176"/>
        <dbReference type="ChEBI" id="CHEBI:15377"/>
        <dbReference type="ChEBI" id="CHEBI:132248"/>
        <dbReference type="ChEBI" id="CHEBI:192714"/>
        <dbReference type="ChEBI" id="CHEBI:192715"/>
        <dbReference type="EC" id="3.2.1.96"/>
    </reaction>
</comment>
<feature type="domain" description="Endo-beta-N-acetylglucosaminidase EndoS-like Ig-like" evidence="7">
    <location>
        <begin position="549"/>
        <end position="670"/>
    </location>
</feature>
<dbReference type="InterPro" id="IPR049410">
    <property type="entry name" value="EndoS-like_Ig-like"/>
</dbReference>
<feature type="domain" description="Endo-beta-N-acetylglucosaminidase EndoS/F2-like TIM-barrel" evidence="8">
    <location>
        <begin position="67"/>
        <end position="341"/>
    </location>
</feature>
<comment type="caution">
    <text evidence="9">The sequence shown here is derived from an EMBL/GenBank/DDBJ whole genome shotgun (WGS) entry which is preliminary data.</text>
</comment>
<dbReference type="InterPro" id="IPR057016">
    <property type="entry name" value="EndoS_F2-like_TIM-barrel"/>
</dbReference>
<reference evidence="9 10" key="1">
    <citation type="submission" date="2024-06" db="EMBL/GenBank/DDBJ databases">
        <title>Genomic Encyclopedia of Type Strains, Phase IV (KMG-IV): sequencing the most valuable type-strain genomes for metagenomic binning, comparative biology and taxonomic classification.</title>
        <authorList>
            <person name="Goeker M."/>
        </authorList>
    </citation>
    <scope>NUCLEOTIDE SEQUENCE [LARGE SCALE GENOMIC DNA]</scope>
    <source>
        <strain evidence="9 10">DSM 15349</strain>
    </source>
</reference>
<evidence type="ECO:0000313" key="10">
    <source>
        <dbReference type="Proteomes" id="UP001549055"/>
    </source>
</evidence>
<dbReference type="Gene3D" id="3.80.10.10">
    <property type="entry name" value="Ribonuclease Inhibitor"/>
    <property type="match status" value="1"/>
</dbReference>
<evidence type="ECO:0000259" key="8">
    <source>
        <dbReference type="Pfam" id="PF23916"/>
    </source>
</evidence>
<organism evidence="9 10">
    <name type="scientific">Streptococcus gallinaceus</name>
    <dbReference type="NCBI Taxonomy" id="165758"/>
    <lineage>
        <taxon>Bacteria</taxon>
        <taxon>Bacillati</taxon>
        <taxon>Bacillota</taxon>
        <taxon>Bacilli</taxon>
        <taxon>Lactobacillales</taxon>
        <taxon>Streptococcaceae</taxon>
        <taxon>Streptococcus</taxon>
    </lineage>
</organism>
<protein>
    <recommendedName>
        <fullName evidence="2">mannosyl-glycoprotein endo-beta-N-acetylglucosaminidase</fullName>
        <ecNumber evidence="2">3.2.1.96</ecNumber>
    </recommendedName>
</protein>
<evidence type="ECO:0000256" key="6">
    <source>
        <dbReference type="ARBA" id="ARBA00034414"/>
    </source>
</evidence>
<dbReference type="Proteomes" id="UP001549055">
    <property type="component" value="Unassembled WGS sequence"/>
</dbReference>
<proteinExistence type="inferred from homology"/>
<evidence type="ECO:0000256" key="3">
    <source>
        <dbReference type="ARBA" id="ARBA00022729"/>
    </source>
</evidence>
<keyword evidence="10" id="KW-1185">Reference proteome</keyword>
<gene>
    <name evidence="9" type="ORF">ABID27_001319</name>
</gene>
<dbReference type="InterPro" id="IPR001579">
    <property type="entry name" value="Glyco_hydro_18_chit_AS"/>
</dbReference>
<keyword evidence="3" id="KW-0732">Signal</keyword>
<comment type="similarity">
    <text evidence="1">Belongs to the glycosyl hydrolase 18 family.</text>
</comment>
<evidence type="ECO:0000313" key="9">
    <source>
        <dbReference type="EMBL" id="MET3644692.1"/>
    </source>
</evidence>
<dbReference type="Gene3D" id="2.60.120.260">
    <property type="entry name" value="Galactose-binding domain-like"/>
    <property type="match status" value="1"/>
</dbReference>
<accession>A0ABV2JLB4</accession>
<dbReference type="Pfam" id="PF20746">
    <property type="entry name" value="EndoS_Ig-like"/>
    <property type="match status" value="1"/>
</dbReference>
<evidence type="ECO:0000259" key="7">
    <source>
        <dbReference type="Pfam" id="PF20746"/>
    </source>
</evidence>
<dbReference type="SUPFAM" id="SSF52058">
    <property type="entry name" value="L domain-like"/>
    <property type="match status" value="1"/>
</dbReference>
<dbReference type="EMBL" id="JBEPMK010000004">
    <property type="protein sequence ID" value="MET3644692.1"/>
    <property type="molecule type" value="Genomic_DNA"/>
</dbReference>
<evidence type="ECO:0000256" key="4">
    <source>
        <dbReference type="ARBA" id="ARBA00022801"/>
    </source>
</evidence>
<dbReference type="EC" id="3.2.1.96" evidence="2"/>
<dbReference type="InterPro" id="IPR032675">
    <property type="entry name" value="LRR_dom_sf"/>
</dbReference>
<dbReference type="InterPro" id="IPR017853">
    <property type="entry name" value="GH"/>
</dbReference>
<dbReference type="SUPFAM" id="SSF51445">
    <property type="entry name" value="(Trans)glycosidases"/>
    <property type="match status" value="1"/>
</dbReference>
<evidence type="ECO:0000256" key="1">
    <source>
        <dbReference type="ARBA" id="ARBA00009336"/>
    </source>
</evidence>
<evidence type="ECO:0000256" key="5">
    <source>
        <dbReference type="ARBA" id="ARBA00023295"/>
    </source>
</evidence>
<dbReference type="PROSITE" id="PS01095">
    <property type="entry name" value="GH18_1"/>
    <property type="match status" value="1"/>
</dbReference>